<dbReference type="InterPro" id="IPR011008">
    <property type="entry name" value="Dimeric_a/b-barrel"/>
</dbReference>
<protein>
    <submittedName>
        <fullName evidence="2">EthD family reductase</fullName>
    </submittedName>
</protein>
<evidence type="ECO:0000313" key="3">
    <source>
        <dbReference type="Proteomes" id="UP001220395"/>
    </source>
</evidence>
<gene>
    <name evidence="2" type="ORF">PQ455_12550</name>
</gene>
<dbReference type="Proteomes" id="UP001220395">
    <property type="component" value="Chromosome"/>
</dbReference>
<dbReference type="Pfam" id="PF07110">
    <property type="entry name" value="EthD"/>
    <property type="match status" value="1"/>
</dbReference>
<dbReference type="RefSeq" id="WP_273686424.1">
    <property type="nucleotide sequence ID" value="NZ_CP117411.1"/>
</dbReference>
<dbReference type="InterPro" id="IPR009799">
    <property type="entry name" value="EthD_dom"/>
</dbReference>
<reference evidence="2 3" key="1">
    <citation type="submission" date="2023-02" db="EMBL/GenBank/DDBJ databases">
        <title>Genome sequence of Sphingomonas naphthae.</title>
        <authorList>
            <person name="Kim S."/>
            <person name="Heo J."/>
            <person name="Kwon S.-W."/>
        </authorList>
    </citation>
    <scope>NUCLEOTIDE SEQUENCE [LARGE SCALE GENOMIC DNA]</scope>
    <source>
        <strain evidence="2 3">KACC 18716</strain>
    </source>
</reference>
<sequence length="101" mass="10959">MTVKLIALYQRPDDVDAFLDHYRQVHLPLIEKVPGLLRTIVNHTDKVLIGDTAPFLIAEMHFADPAAFDAAMASPENRAAGKDLMGFAKGLVTLIAAASTD</sequence>
<evidence type="ECO:0000313" key="2">
    <source>
        <dbReference type="EMBL" id="WCT72463.1"/>
    </source>
</evidence>
<organism evidence="2 3">
    <name type="scientific">Sphingomonas naphthae</name>
    <dbReference type="NCBI Taxonomy" id="1813468"/>
    <lineage>
        <taxon>Bacteria</taxon>
        <taxon>Pseudomonadati</taxon>
        <taxon>Pseudomonadota</taxon>
        <taxon>Alphaproteobacteria</taxon>
        <taxon>Sphingomonadales</taxon>
        <taxon>Sphingomonadaceae</taxon>
        <taxon>Sphingomonas</taxon>
    </lineage>
</organism>
<proteinExistence type="predicted"/>
<dbReference type="EMBL" id="CP117411">
    <property type="protein sequence ID" value="WCT72463.1"/>
    <property type="molecule type" value="Genomic_DNA"/>
</dbReference>
<dbReference type="SUPFAM" id="SSF54909">
    <property type="entry name" value="Dimeric alpha+beta barrel"/>
    <property type="match status" value="1"/>
</dbReference>
<accession>A0ABY7THD6</accession>
<dbReference type="NCBIfam" id="TIGR02118">
    <property type="entry name" value="EthD family reductase"/>
    <property type="match status" value="1"/>
</dbReference>
<feature type="domain" description="EthD" evidence="1">
    <location>
        <begin position="14"/>
        <end position="88"/>
    </location>
</feature>
<name>A0ABY7THD6_9SPHN</name>
<keyword evidence="3" id="KW-1185">Reference proteome</keyword>
<evidence type="ECO:0000259" key="1">
    <source>
        <dbReference type="Pfam" id="PF07110"/>
    </source>
</evidence>
<dbReference type="Gene3D" id="3.30.70.100">
    <property type="match status" value="1"/>
</dbReference>